<organism evidence="1">
    <name type="scientific">Chromera velia CCMP2878</name>
    <dbReference type="NCBI Taxonomy" id="1169474"/>
    <lineage>
        <taxon>Eukaryota</taxon>
        <taxon>Sar</taxon>
        <taxon>Alveolata</taxon>
        <taxon>Colpodellida</taxon>
        <taxon>Chromeraceae</taxon>
        <taxon>Chromera</taxon>
    </lineage>
</organism>
<accession>A0A0G4FX16</accession>
<dbReference type="VEuPathDB" id="CryptoDB:Cvel_19022"/>
<proteinExistence type="predicted"/>
<dbReference type="AlphaFoldDB" id="A0A0G4FX16"/>
<reference evidence="1" key="1">
    <citation type="submission" date="2014-11" db="EMBL/GenBank/DDBJ databases">
        <authorList>
            <person name="Otto D Thomas"/>
            <person name="Naeem Raeece"/>
        </authorList>
    </citation>
    <scope>NUCLEOTIDE SEQUENCE</scope>
</reference>
<gene>
    <name evidence="1" type="ORF">Cvel_19022</name>
</gene>
<dbReference type="EMBL" id="CDMZ01000675">
    <property type="protein sequence ID" value="CEM19337.1"/>
    <property type="molecule type" value="Genomic_DNA"/>
</dbReference>
<name>A0A0G4FX16_9ALVE</name>
<evidence type="ECO:0000313" key="1">
    <source>
        <dbReference type="EMBL" id="CEM19337.1"/>
    </source>
</evidence>
<sequence length="85" mass="10034">MNDTFGKMVELMQEIASRMPWEEDETQILDDSPSAAALREITDSTGRRLLLDVRIKPTRSILRFIDTNRHRYPYTLAIWRPRKEA</sequence>
<protein>
    <submittedName>
        <fullName evidence="1">Uncharacterized protein</fullName>
    </submittedName>
</protein>